<dbReference type="Proteomes" id="UP000199229">
    <property type="component" value="Unassembled WGS sequence"/>
</dbReference>
<accession>A0A1I2RH97</accession>
<protein>
    <recommendedName>
        <fullName evidence="3">DUF5678 domain-containing protein</fullName>
    </recommendedName>
</protein>
<evidence type="ECO:0000313" key="2">
    <source>
        <dbReference type="Proteomes" id="UP000199229"/>
    </source>
</evidence>
<dbReference type="STRING" id="582675.SAMN05192565_102307"/>
<name>A0A1I2RH97_9HYPH</name>
<evidence type="ECO:0000313" key="1">
    <source>
        <dbReference type="EMBL" id="SFG39473.1"/>
    </source>
</evidence>
<sequence length="86" mass="9833">MLREDVMPPLDREIATFNAKLPELLADVGKFVLIKDDRIEGKFETYADALKAGYESHRAGEFLVKKIAPAEQVAFFTRDLVFECRQ</sequence>
<keyword evidence="2" id="KW-1185">Reference proteome</keyword>
<organism evidence="1 2">
    <name type="scientific">Methylobacterium gossipiicola</name>
    <dbReference type="NCBI Taxonomy" id="582675"/>
    <lineage>
        <taxon>Bacteria</taxon>
        <taxon>Pseudomonadati</taxon>
        <taxon>Pseudomonadota</taxon>
        <taxon>Alphaproteobacteria</taxon>
        <taxon>Hyphomicrobiales</taxon>
        <taxon>Methylobacteriaceae</taxon>
        <taxon>Methylobacterium</taxon>
    </lineage>
</organism>
<dbReference type="AlphaFoldDB" id="A0A1I2RH97"/>
<gene>
    <name evidence="1" type="ORF">SAMN05192565_102307</name>
</gene>
<proteinExistence type="predicted"/>
<evidence type="ECO:0008006" key="3">
    <source>
        <dbReference type="Google" id="ProtNLM"/>
    </source>
</evidence>
<reference evidence="2" key="1">
    <citation type="submission" date="2016-10" db="EMBL/GenBank/DDBJ databases">
        <authorList>
            <person name="Varghese N."/>
            <person name="Submissions S."/>
        </authorList>
    </citation>
    <scope>NUCLEOTIDE SEQUENCE [LARGE SCALE GENOMIC DNA]</scope>
    <source>
        <strain evidence="2">Gh-105</strain>
    </source>
</reference>
<dbReference type="EMBL" id="FOPM01000002">
    <property type="protein sequence ID" value="SFG39473.1"/>
    <property type="molecule type" value="Genomic_DNA"/>
</dbReference>